<keyword evidence="2" id="KW-1185">Reference proteome</keyword>
<dbReference type="RefSeq" id="WP_257716802.1">
    <property type="nucleotide sequence ID" value="NZ_JANJOU010000010.1"/>
</dbReference>
<dbReference type="EMBL" id="JANJOU010000010">
    <property type="protein sequence ID" value="MCR0983133.1"/>
    <property type="molecule type" value="Genomic_DNA"/>
</dbReference>
<gene>
    <name evidence="1" type="ORF">NRP21_13835</name>
</gene>
<reference evidence="1 2" key="1">
    <citation type="submission" date="2022-06" db="EMBL/GenBank/DDBJ databases">
        <title>Roseomonas CN29.</title>
        <authorList>
            <person name="Cheng Y."/>
            <person name="He X."/>
        </authorList>
    </citation>
    <scope>NUCLEOTIDE SEQUENCE [LARGE SCALE GENOMIC DNA]</scope>
    <source>
        <strain evidence="1 2">CN29</strain>
    </source>
</reference>
<sequence length="246" mass="27834">MARHIGARLSAFDIGRNMGAINPHEGRFPAQVMQALFVLLLQPWEDWHTDREIDWRPFTVPWVHVVTEDIFERTNPFPSPDSLTWEPAFDQDGNEYERPAAYHFCGDTHAGLAHVDEAYWMKLQAARVSPLFKTPIEHFMLRAFFSDGIDEIIAHITVIKAALGLQSDFTKVGRNRHPKMPPTHRVTRRVQILLDDDAAGNAYARLFDIARRPLPSWSLVGPGSSSFYLGLLLAEVSLNPLGSDAH</sequence>
<accession>A0ABT1X6V8</accession>
<comment type="caution">
    <text evidence="1">The sequence shown here is derived from an EMBL/GenBank/DDBJ whole genome shotgun (WGS) entry which is preliminary data.</text>
</comment>
<evidence type="ECO:0000313" key="1">
    <source>
        <dbReference type="EMBL" id="MCR0983133.1"/>
    </source>
</evidence>
<proteinExistence type="predicted"/>
<protein>
    <submittedName>
        <fullName evidence="1">Uncharacterized protein</fullName>
    </submittedName>
</protein>
<evidence type="ECO:0000313" key="2">
    <source>
        <dbReference type="Proteomes" id="UP001524642"/>
    </source>
</evidence>
<dbReference type="Proteomes" id="UP001524642">
    <property type="component" value="Unassembled WGS sequence"/>
</dbReference>
<organism evidence="1 2">
    <name type="scientific">Roseomonas populi</name>
    <dbReference type="NCBI Taxonomy" id="3121582"/>
    <lineage>
        <taxon>Bacteria</taxon>
        <taxon>Pseudomonadati</taxon>
        <taxon>Pseudomonadota</taxon>
        <taxon>Alphaproteobacteria</taxon>
        <taxon>Acetobacterales</taxon>
        <taxon>Roseomonadaceae</taxon>
        <taxon>Roseomonas</taxon>
    </lineage>
</organism>
<name>A0ABT1X6V8_9PROT</name>